<dbReference type="NCBIfam" id="TIGR00614">
    <property type="entry name" value="recQ_fam"/>
    <property type="match status" value="1"/>
</dbReference>
<dbReference type="WBParaSite" id="TCONS_00003960.p1">
    <property type="protein sequence ID" value="TCONS_00003960.p1"/>
    <property type="gene ID" value="XLOC_000762"/>
</dbReference>
<evidence type="ECO:0000256" key="8">
    <source>
        <dbReference type="ARBA" id="ARBA00022833"/>
    </source>
</evidence>
<dbReference type="SMART" id="SM00487">
    <property type="entry name" value="DEXDc"/>
    <property type="match status" value="1"/>
</dbReference>
<evidence type="ECO:0000256" key="15">
    <source>
        <dbReference type="ARBA" id="ARBA00049360"/>
    </source>
</evidence>
<dbReference type="InterPro" id="IPR032284">
    <property type="entry name" value="RecQ_Zn-bd"/>
</dbReference>
<evidence type="ECO:0000256" key="13">
    <source>
        <dbReference type="ARBA" id="ARBA00034617"/>
    </source>
</evidence>
<organism evidence="21">
    <name type="scientific">Strongyloides stercoralis</name>
    <name type="common">Threadworm</name>
    <dbReference type="NCBI Taxonomy" id="6248"/>
    <lineage>
        <taxon>Eukaryota</taxon>
        <taxon>Metazoa</taxon>
        <taxon>Ecdysozoa</taxon>
        <taxon>Nematoda</taxon>
        <taxon>Chromadorea</taxon>
        <taxon>Rhabditida</taxon>
        <taxon>Tylenchina</taxon>
        <taxon>Panagrolaimomorpha</taxon>
        <taxon>Strongyloidoidea</taxon>
        <taxon>Strongyloididae</taxon>
        <taxon>Strongyloides</taxon>
    </lineage>
</organism>
<evidence type="ECO:0000256" key="3">
    <source>
        <dbReference type="ARBA" id="ARBA00005446"/>
    </source>
</evidence>
<evidence type="ECO:0000256" key="9">
    <source>
        <dbReference type="ARBA" id="ARBA00022840"/>
    </source>
</evidence>
<evidence type="ECO:0000256" key="2">
    <source>
        <dbReference type="ARBA" id="ARBA00004123"/>
    </source>
</evidence>
<keyword evidence="20" id="KW-1185">Reference proteome</keyword>
<evidence type="ECO:0000313" key="20">
    <source>
        <dbReference type="Proteomes" id="UP000035681"/>
    </source>
</evidence>
<evidence type="ECO:0000256" key="17">
    <source>
        <dbReference type="SAM" id="Coils"/>
    </source>
</evidence>
<comment type="subcellular location">
    <subcellularLocation>
        <location evidence="2 16">Nucleus</location>
    </subcellularLocation>
</comment>
<evidence type="ECO:0000313" key="21">
    <source>
        <dbReference type="WBParaSite" id="SSTP_0001277100.1"/>
    </source>
</evidence>
<dbReference type="GO" id="GO:0005737">
    <property type="term" value="C:cytoplasm"/>
    <property type="evidence" value="ECO:0007669"/>
    <property type="project" value="TreeGrafter"/>
</dbReference>
<evidence type="ECO:0000256" key="14">
    <source>
        <dbReference type="ARBA" id="ARBA00037616"/>
    </source>
</evidence>
<protein>
    <recommendedName>
        <fullName evidence="16">ATP-dependent DNA helicase</fullName>
        <ecNumber evidence="16">5.6.2.4</ecNumber>
    </recommendedName>
</protein>
<dbReference type="PANTHER" id="PTHR13710:SF105">
    <property type="entry name" value="ATP-DEPENDENT DNA HELICASE Q1"/>
    <property type="match status" value="1"/>
</dbReference>
<keyword evidence="9 16" id="KW-0067">ATP-binding</keyword>
<proteinExistence type="inferred from homology"/>
<dbReference type="Pfam" id="PF16124">
    <property type="entry name" value="RecQ_Zn_bind"/>
    <property type="match status" value="1"/>
</dbReference>
<dbReference type="InterPro" id="IPR001650">
    <property type="entry name" value="Helicase_C-like"/>
</dbReference>
<dbReference type="InterPro" id="IPR036388">
    <property type="entry name" value="WH-like_DNA-bd_sf"/>
</dbReference>
<dbReference type="SMART" id="SM00490">
    <property type="entry name" value="HELICc"/>
    <property type="match status" value="1"/>
</dbReference>
<keyword evidence="10" id="KW-0238">DNA-binding</keyword>
<dbReference type="Proteomes" id="UP000035681">
    <property type="component" value="Unplaced"/>
</dbReference>
<evidence type="ECO:0000256" key="11">
    <source>
        <dbReference type="ARBA" id="ARBA00023235"/>
    </source>
</evidence>
<dbReference type="Gene3D" id="3.40.50.300">
    <property type="entry name" value="P-loop containing nucleotide triphosphate hydrolases"/>
    <property type="match status" value="2"/>
</dbReference>
<dbReference type="SUPFAM" id="SSF52540">
    <property type="entry name" value="P-loop containing nucleoside triphosphate hydrolases"/>
    <property type="match status" value="2"/>
</dbReference>
<keyword evidence="8" id="KW-0862">Zinc</keyword>
<name>A0A0K0ETJ5_STRER</name>
<evidence type="ECO:0000256" key="10">
    <source>
        <dbReference type="ARBA" id="ARBA00023125"/>
    </source>
</evidence>
<dbReference type="PROSITE" id="PS51192">
    <property type="entry name" value="HELICASE_ATP_BIND_1"/>
    <property type="match status" value="1"/>
</dbReference>
<feature type="coiled-coil region" evidence="17">
    <location>
        <begin position="4"/>
        <end position="45"/>
    </location>
</feature>
<dbReference type="GO" id="GO:0005634">
    <property type="term" value="C:nucleus"/>
    <property type="evidence" value="ECO:0007669"/>
    <property type="project" value="UniProtKB-SubCell"/>
</dbReference>
<keyword evidence="4" id="KW-0479">Metal-binding</keyword>
<comment type="function">
    <text evidence="14">DNA helicase that may play a role in the repair of DNA that is damaged by ultraviolet light or other mutagens. Exhibits a magnesium-dependent ATP-dependent DNA-helicase activity that unwinds single- and double-stranded DNA in a 3'-5' direction.</text>
</comment>
<dbReference type="PROSITE" id="PS51194">
    <property type="entry name" value="HELICASE_CTER"/>
    <property type="match status" value="1"/>
</dbReference>
<dbReference type="GO" id="GO:0043138">
    <property type="term" value="F:3'-5' DNA helicase activity"/>
    <property type="evidence" value="ECO:0007669"/>
    <property type="project" value="UniProtKB-EC"/>
</dbReference>
<evidence type="ECO:0000256" key="4">
    <source>
        <dbReference type="ARBA" id="ARBA00022723"/>
    </source>
</evidence>
<keyword evidence="17" id="KW-0175">Coiled coil</keyword>
<dbReference type="STRING" id="6248.A0A0K0ETJ5"/>
<evidence type="ECO:0000256" key="16">
    <source>
        <dbReference type="RuleBase" id="RU364117"/>
    </source>
</evidence>
<keyword evidence="11" id="KW-0413">Isomerase</keyword>
<dbReference type="GO" id="GO:0005694">
    <property type="term" value="C:chromosome"/>
    <property type="evidence" value="ECO:0007669"/>
    <property type="project" value="TreeGrafter"/>
</dbReference>
<dbReference type="GO" id="GO:0046872">
    <property type="term" value="F:metal ion binding"/>
    <property type="evidence" value="ECO:0007669"/>
    <property type="project" value="UniProtKB-KW"/>
</dbReference>
<comment type="catalytic activity">
    <reaction evidence="13 16">
        <text>Couples ATP hydrolysis with the unwinding of duplex DNA by translocating in the 3'-5' direction.</text>
        <dbReference type="EC" id="5.6.2.4"/>
    </reaction>
</comment>
<keyword evidence="12 16" id="KW-0539">Nucleus</keyword>
<dbReference type="CDD" id="cd18794">
    <property type="entry name" value="SF2_C_RecQ"/>
    <property type="match status" value="1"/>
</dbReference>
<evidence type="ECO:0000256" key="5">
    <source>
        <dbReference type="ARBA" id="ARBA00022741"/>
    </source>
</evidence>
<dbReference type="WBParaSite" id="SSTP_0001277100.1">
    <property type="protein sequence ID" value="SSTP_0001277100.1"/>
    <property type="gene ID" value="SSTP_0001277100"/>
</dbReference>
<dbReference type="GO" id="GO:0009378">
    <property type="term" value="F:four-way junction helicase activity"/>
    <property type="evidence" value="ECO:0007669"/>
    <property type="project" value="TreeGrafter"/>
</dbReference>
<sequence length="588" mass="68084">MNNRDDLLEQLEKVNGKIDKIRNEISQLKKEEKNFLKIKQKIENELEVKEHLVDDDLSFWETPDKPWLIEGKEILSKIFKLDDFRPLQISAISAVLSKKDCLLIMATGGGKSLCYQLPSLLCDGVTLVISPLISLIEDQVRQLKKLSINTCSFNQSTSKEEVKKMMDDLSSSKPTIKLLYVTPERLAKSKKLMNKLDICSKNGNLSFIAVDEVHCCSTWGHDFRPDYKFLNILKRQFGVPIIGLTATATTKVIDDIKDMLEIPRAIVFKAGFNRENLVYEVREKPNSLDEFVIEIIDEIKKNFKDQSGIIYCYSRKDCEDLDKKLKLNGIKSAYYHAYMEDNYRTKVHDNWSTGKIDIIVATIAFGMGIDKSNVRFVIHHSISKSMENYYQESGRAGRDGKQSRCILYYCISDVFRLSSMANEEKCGLDNLYEIVRYSLEIDNCRRILLASHFNEVWEPSWCNNHCDNCSNSKKYHVSSINIYKYFEKCIELISDYMKKKEERITGNKLVELVTKHFKGDRKGFIKKVISKLILDGFLNFDFKYTPYSIITYIQPGMASDYKSKEMCTMKFLDTDVNLSCHSKKRKIE</sequence>
<feature type="domain" description="Helicase ATP-binding" evidence="18">
    <location>
        <begin position="92"/>
        <end position="266"/>
    </location>
</feature>
<dbReference type="FunFam" id="3.40.50.300:FF:001544">
    <property type="entry name" value="ATP-dependent DNA helicase"/>
    <property type="match status" value="1"/>
</dbReference>
<evidence type="ECO:0000256" key="6">
    <source>
        <dbReference type="ARBA" id="ARBA00022801"/>
    </source>
</evidence>
<dbReference type="PANTHER" id="PTHR13710">
    <property type="entry name" value="DNA HELICASE RECQ FAMILY MEMBER"/>
    <property type="match status" value="1"/>
</dbReference>
<dbReference type="Pfam" id="PF00270">
    <property type="entry name" value="DEAD"/>
    <property type="match status" value="1"/>
</dbReference>
<evidence type="ECO:0000256" key="7">
    <source>
        <dbReference type="ARBA" id="ARBA00022806"/>
    </source>
</evidence>
<reference evidence="21" key="1">
    <citation type="submission" date="2015-08" db="UniProtKB">
        <authorList>
            <consortium name="WormBaseParasite"/>
        </authorList>
    </citation>
    <scope>IDENTIFICATION</scope>
</reference>
<dbReference type="GO" id="GO:0005524">
    <property type="term" value="F:ATP binding"/>
    <property type="evidence" value="ECO:0007669"/>
    <property type="project" value="UniProtKB-KW"/>
</dbReference>
<evidence type="ECO:0000259" key="19">
    <source>
        <dbReference type="PROSITE" id="PS51194"/>
    </source>
</evidence>
<evidence type="ECO:0000256" key="12">
    <source>
        <dbReference type="ARBA" id="ARBA00023242"/>
    </source>
</evidence>
<dbReference type="InterPro" id="IPR011545">
    <property type="entry name" value="DEAD/DEAH_box_helicase_dom"/>
</dbReference>
<dbReference type="EC" id="5.6.2.4" evidence="16"/>
<keyword evidence="5 16" id="KW-0547">Nucleotide-binding</keyword>
<dbReference type="InterPro" id="IPR004589">
    <property type="entry name" value="DNA_helicase_ATP-dep_RecQ"/>
</dbReference>
<feature type="domain" description="Helicase C-terminal" evidence="19">
    <location>
        <begin position="287"/>
        <end position="439"/>
    </location>
</feature>
<evidence type="ECO:0000259" key="18">
    <source>
        <dbReference type="PROSITE" id="PS51192"/>
    </source>
</evidence>
<keyword evidence="7 16" id="KW-0347">Helicase</keyword>
<dbReference type="Pfam" id="PF00271">
    <property type="entry name" value="Helicase_C"/>
    <property type="match status" value="1"/>
</dbReference>
<dbReference type="AlphaFoldDB" id="A0A0K0ETJ5"/>
<dbReference type="Gene3D" id="1.10.10.10">
    <property type="entry name" value="Winged helix-like DNA-binding domain superfamily/Winged helix DNA-binding domain"/>
    <property type="match status" value="1"/>
</dbReference>
<keyword evidence="6 16" id="KW-0378">Hydrolase</keyword>
<dbReference type="GO" id="GO:0000724">
    <property type="term" value="P:double-strand break repair via homologous recombination"/>
    <property type="evidence" value="ECO:0007669"/>
    <property type="project" value="TreeGrafter"/>
</dbReference>
<evidence type="ECO:0000256" key="1">
    <source>
        <dbReference type="ARBA" id="ARBA00001947"/>
    </source>
</evidence>
<comment type="similarity">
    <text evidence="3 16">Belongs to the helicase family. RecQ subfamily.</text>
</comment>
<dbReference type="InterPro" id="IPR014001">
    <property type="entry name" value="Helicase_ATP-bd"/>
</dbReference>
<comment type="cofactor">
    <cofactor evidence="1">
        <name>Zn(2+)</name>
        <dbReference type="ChEBI" id="CHEBI:29105"/>
    </cofactor>
</comment>
<comment type="catalytic activity">
    <reaction evidence="15 16">
        <text>ATP + H2O = ADP + phosphate + H(+)</text>
        <dbReference type="Rhea" id="RHEA:13065"/>
        <dbReference type="ChEBI" id="CHEBI:15377"/>
        <dbReference type="ChEBI" id="CHEBI:15378"/>
        <dbReference type="ChEBI" id="CHEBI:30616"/>
        <dbReference type="ChEBI" id="CHEBI:43474"/>
        <dbReference type="ChEBI" id="CHEBI:456216"/>
    </reaction>
</comment>
<dbReference type="GO" id="GO:0003677">
    <property type="term" value="F:DNA binding"/>
    <property type="evidence" value="ECO:0007669"/>
    <property type="project" value="UniProtKB-KW"/>
</dbReference>
<dbReference type="GO" id="GO:0016787">
    <property type="term" value="F:hydrolase activity"/>
    <property type="evidence" value="ECO:0007669"/>
    <property type="project" value="UniProtKB-KW"/>
</dbReference>
<dbReference type="InterPro" id="IPR027417">
    <property type="entry name" value="P-loop_NTPase"/>
</dbReference>
<accession>A0A0K0ETJ5</accession>
<dbReference type="FunFam" id="3.40.50.300:FF:000596">
    <property type="entry name" value="ATP-dependent DNA helicase"/>
    <property type="match status" value="1"/>
</dbReference>